<evidence type="ECO:0000256" key="1">
    <source>
        <dbReference type="SAM" id="Phobius"/>
    </source>
</evidence>
<reference evidence="2" key="1">
    <citation type="submission" date="2020-10" db="EMBL/GenBank/DDBJ databases">
        <title>Unveiling of a novel bifunctional photoreceptor, Dualchrome1, isolated from a cosmopolitan green alga.</title>
        <authorList>
            <person name="Suzuki S."/>
            <person name="Kawachi M."/>
        </authorList>
    </citation>
    <scope>NUCLEOTIDE SEQUENCE</scope>
    <source>
        <strain evidence="2">NIES 2893</strain>
    </source>
</reference>
<name>A0A830HBV8_9CHLO</name>
<dbReference type="AlphaFoldDB" id="A0A830HBV8"/>
<keyword evidence="1" id="KW-1133">Transmembrane helix</keyword>
<gene>
    <name evidence="2" type="ORF">PPROV_000289600</name>
</gene>
<accession>A0A830HBV8</accession>
<feature type="transmembrane region" description="Helical" evidence="1">
    <location>
        <begin position="116"/>
        <end position="139"/>
    </location>
</feature>
<sequence>MKTAGVVMNLVDAFANFAWMFGASGSSPIPHPWVIGPALKFTIMLVDFMFLGTVLPHHVLMTVAQGTLLTNGMCDAGVMTDMTCTYAAKIPPYVMPVAILLYAALIYNFKGANLDVLAQLAGSLSLVGNVFCSLGFIPLEPVCALFAKVKEPAVFLPRCMIFGNAIRTLRNLLDTDEFDEDEDD</sequence>
<evidence type="ECO:0000313" key="2">
    <source>
        <dbReference type="EMBL" id="GHP04142.1"/>
    </source>
</evidence>
<organism evidence="2 3">
    <name type="scientific">Pycnococcus provasolii</name>
    <dbReference type="NCBI Taxonomy" id="41880"/>
    <lineage>
        <taxon>Eukaryota</taxon>
        <taxon>Viridiplantae</taxon>
        <taxon>Chlorophyta</taxon>
        <taxon>Pseudoscourfieldiophyceae</taxon>
        <taxon>Pseudoscourfieldiales</taxon>
        <taxon>Pycnococcaceae</taxon>
        <taxon>Pycnococcus</taxon>
    </lineage>
</organism>
<proteinExistence type="predicted"/>
<feature type="transmembrane region" description="Helical" evidence="1">
    <location>
        <begin position="90"/>
        <end position="109"/>
    </location>
</feature>
<keyword evidence="1" id="KW-0472">Membrane</keyword>
<comment type="caution">
    <text evidence="2">The sequence shown here is derived from an EMBL/GenBank/DDBJ whole genome shotgun (WGS) entry which is preliminary data.</text>
</comment>
<evidence type="ECO:0000313" key="3">
    <source>
        <dbReference type="Proteomes" id="UP000660262"/>
    </source>
</evidence>
<feature type="transmembrane region" description="Helical" evidence="1">
    <location>
        <begin position="6"/>
        <end position="26"/>
    </location>
</feature>
<protein>
    <submittedName>
        <fullName evidence="2">Uncharacterized protein</fullName>
    </submittedName>
</protein>
<dbReference type="Proteomes" id="UP000660262">
    <property type="component" value="Unassembled WGS sequence"/>
</dbReference>
<dbReference type="EMBL" id="BNJQ01000007">
    <property type="protein sequence ID" value="GHP04142.1"/>
    <property type="molecule type" value="Genomic_DNA"/>
</dbReference>
<keyword evidence="3" id="KW-1185">Reference proteome</keyword>
<keyword evidence="1" id="KW-0812">Transmembrane</keyword>